<dbReference type="InterPro" id="IPR007630">
    <property type="entry name" value="RNA_pol_sigma70_r4"/>
</dbReference>
<dbReference type="GO" id="GO:0006352">
    <property type="term" value="P:DNA-templated transcription initiation"/>
    <property type="evidence" value="ECO:0007669"/>
    <property type="project" value="InterPro"/>
</dbReference>
<dbReference type="SUPFAM" id="SSF88946">
    <property type="entry name" value="Sigma2 domain of RNA polymerase sigma factors"/>
    <property type="match status" value="1"/>
</dbReference>
<gene>
    <name evidence="8" type="ORF">HNR15_000095</name>
</gene>
<dbReference type="CDD" id="cd06171">
    <property type="entry name" value="Sigma70_r4"/>
    <property type="match status" value="1"/>
</dbReference>
<dbReference type="EMBL" id="JACCFW010000001">
    <property type="protein sequence ID" value="NYJ73132.1"/>
    <property type="molecule type" value="Genomic_DNA"/>
</dbReference>
<sequence>MNDSAVNAATHADPPDDRESRTRALLERARETADEVEAARLRARAVDHNYALACGIARRYAGRGIETQDLQQVALLALVLAVRRFEPGDGRSFSAFAVPTITGELKRHFRDHGWMVRPPRGLHETYRETQTTYRELEQMGVHAPGVVDVAARMGVPVDVVRAAQAVEGCFRPASLDAPVRDRPDATLADRLDLAAEDETDGLASSIAIREIVRDFPARERALLRLRFELDLTQREIGDHLGISQMQVSRLLTATLQRLRSMLDTEIPHLAG</sequence>
<organism evidence="8 9">
    <name type="scientific">Allobranchiibius huperziae</name>
    <dbReference type="NCBI Taxonomy" id="1874116"/>
    <lineage>
        <taxon>Bacteria</taxon>
        <taxon>Bacillati</taxon>
        <taxon>Actinomycetota</taxon>
        <taxon>Actinomycetes</taxon>
        <taxon>Micrococcales</taxon>
        <taxon>Dermacoccaceae</taxon>
        <taxon>Allobranchiibius</taxon>
    </lineage>
</organism>
<dbReference type="GO" id="GO:0003677">
    <property type="term" value="F:DNA binding"/>
    <property type="evidence" value="ECO:0007669"/>
    <property type="project" value="UniProtKB-KW"/>
</dbReference>
<accession>A0A853D7L2</accession>
<keyword evidence="1" id="KW-0805">Transcription regulation</keyword>
<name>A0A853D7L2_9MICO</name>
<dbReference type="InterPro" id="IPR007627">
    <property type="entry name" value="RNA_pol_sigma70_r2"/>
</dbReference>
<feature type="domain" description="RNA polymerase sigma-70 region 4" evidence="7">
    <location>
        <begin position="216"/>
        <end position="259"/>
    </location>
</feature>
<evidence type="ECO:0000313" key="9">
    <source>
        <dbReference type="Proteomes" id="UP000571817"/>
    </source>
</evidence>
<feature type="region of interest" description="Disordered" evidence="5">
    <location>
        <begin position="1"/>
        <end position="21"/>
    </location>
</feature>
<reference evidence="8 9" key="1">
    <citation type="submission" date="2020-07" db="EMBL/GenBank/DDBJ databases">
        <title>Sequencing the genomes of 1000 actinobacteria strains.</title>
        <authorList>
            <person name="Klenk H.-P."/>
        </authorList>
    </citation>
    <scope>NUCLEOTIDE SEQUENCE [LARGE SCALE GENOMIC DNA]</scope>
    <source>
        <strain evidence="8 9">DSM 29531</strain>
    </source>
</reference>
<dbReference type="SUPFAM" id="SSF88659">
    <property type="entry name" value="Sigma3 and sigma4 domains of RNA polymerase sigma factors"/>
    <property type="match status" value="2"/>
</dbReference>
<dbReference type="NCBIfam" id="TIGR02937">
    <property type="entry name" value="sigma70-ECF"/>
    <property type="match status" value="1"/>
</dbReference>
<dbReference type="AlphaFoldDB" id="A0A853D7L2"/>
<dbReference type="RefSeq" id="WP_179478188.1">
    <property type="nucleotide sequence ID" value="NZ_JACCFW010000001.1"/>
</dbReference>
<dbReference type="Proteomes" id="UP000571817">
    <property type="component" value="Unassembled WGS sequence"/>
</dbReference>
<dbReference type="InterPro" id="IPR013324">
    <property type="entry name" value="RNA_pol_sigma_r3/r4-like"/>
</dbReference>
<dbReference type="Gene3D" id="1.20.140.160">
    <property type="match status" value="1"/>
</dbReference>
<protein>
    <submittedName>
        <fullName evidence="8">RNA polymerase sigma-B factor</fullName>
    </submittedName>
</protein>
<feature type="domain" description="RNA polymerase sigma-70 region 2" evidence="6">
    <location>
        <begin position="46"/>
        <end position="114"/>
    </location>
</feature>
<evidence type="ECO:0000256" key="5">
    <source>
        <dbReference type="SAM" id="MobiDB-lite"/>
    </source>
</evidence>
<keyword evidence="2" id="KW-0731">Sigma factor</keyword>
<evidence type="ECO:0000256" key="3">
    <source>
        <dbReference type="ARBA" id="ARBA00023125"/>
    </source>
</evidence>
<keyword evidence="4" id="KW-0804">Transcription</keyword>
<evidence type="ECO:0000259" key="7">
    <source>
        <dbReference type="Pfam" id="PF04545"/>
    </source>
</evidence>
<dbReference type="GO" id="GO:0016987">
    <property type="term" value="F:sigma factor activity"/>
    <property type="evidence" value="ECO:0007669"/>
    <property type="project" value="UniProtKB-KW"/>
</dbReference>
<dbReference type="InterPro" id="IPR014284">
    <property type="entry name" value="RNA_pol_sigma-70_dom"/>
</dbReference>
<evidence type="ECO:0000313" key="8">
    <source>
        <dbReference type="EMBL" id="NYJ73132.1"/>
    </source>
</evidence>
<evidence type="ECO:0000256" key="4">
    <source>
        <dbReference type="ARBA" id="ARBA00023163"/>
    </source>
</evidence>
<evidence type="ECO:0000256" key="2">
    <source>
        <dbReference type="ARBA" id="ARBA00023082"/>
    </source>
</evidence>
<keyword evidence="9" id="KW-1185">Reference proteome</keyword>
<proteinExistence type="predicted"/>
<dbReference type="PANTHER" id="PTHR30385:SF4">
    <property type="entry name" value="RNA POLYMERASE SIGMA-E FACTOR"/>
    <property type="match status" value="1"/>
</dbReference>
<dbReference type="Pfam" id="PF04542">
    <property type="entry name" value="Sigma70_r2"/>
    <property type="match status" value="1"/>
</dbReference>
<evidence type="ECO:0000256" key="1">
    <source>
        <dbReference type="ARBA" id="ARBA00023015"/>
    </source>
</evidence>
<dbReference type="PANTHER" id="PTHR30385">
    <property type="entry name" value="SIGMA FACTOR F FLAGELLAR"/>
    <property type="match status" value="1"/>
</dbReference>
<evidence type="ECO:0000259" key="6">
    <source>
        <dbReference type="Pfam" id="PF04542"/>
    </source>
</evidence>
<dbReference type="Gene3D" id="1.20.120.1810">
    <property type="match status" value="1"/>
</dbReference>
<dbReference type="InterPro" id="IPR013325">
    <property type="entry name" value="RNA_pol_sigma_r2"/>
</dbReference>
<comment type="caution">
    <text evidence="8">The sequence shown here is derived from an EMBL/GenBank/DDBJ whole genome shotgun (WGS) entry which is preliminary data.</text>
</comment>
<keyword evidence="3" id="KW-0238">DNA-binding</keyword>
<dbReference type="Pfam" id="PF04545">
    <property type="entry name" value="Sigma70_r4"/>
    <property type="match status" value="1"/>
</dbReference>